<name>A0ABR7DMI6_9BACT</name>
<gene>
    <name evidence="2" type="ORF">H8S65_07525</name>
</gene>
<evidence type="ECO:0000256" key="1">
    <source>
        <dbReference type="SAM" id="Phobius"/>
    </source>
</evidence>
<reference evidence="2 3" key="1">
    <citation type="submission" date="2020-08" db="EMBL/GenBank/DDBJ databases">
        <title>Genome public.</title>
        <authorList>
            <person name="Liu C."/>
            <person name="Sun Q."/>
        </authorList>
    </citation>
    <scope>NUCLEOTIDE SEQUENCE [LARGE SCALE GENOMIC DNA]</scope>
    <source>
        <strain evidence="2 3">NSJ-79</strain>
    </source>
</reference>
<protein>
    <submittedName>
        <fullName evidence="2">Uncharacterized protein</fullName>
    </submittedName>
</protein>
<keyword evidence="1" id="KW-0812">Transmembrane</keyword>
<keyword evidence="1" id="KW-0472">Membrane</keyword>
<keyword evidence="1" id="KW-1133">Transmembrane helix</keyword>
<evidence type="ECO:0000313" key="2">
    <source>
        <dbReference type="EMBL" id="MBC5632616.1"/>
    </source>
</evidence>
<evidence type="ECO:0000313" key="3">
    <source>
        <dbReference type="Proteomes" id="UP000651475"/>
    </source>
</evidence>
<dbReference type="EMBL" id="JACOOJ010000009">
    <property type="protein sequence ID" value="MBC5632616.1"/>
    <property type="molecule type" value="Genomic_DNA"/>
</dbReference>
<dbReference type="RefSeq" id="WP_186929372.1">
    <property type="nucleotide sequence ID" value="NZ_JACOOJ010000009.1"/>
</dbReference>
<accession>A0ABR7DMI6</accession>
<sequence length="95" mass="10734">MKTEVVLFKRENFLNLVADLKFVVTFAASYFSQKGGVSAEHILCCGIFCALTLFLRYNGFVPPCYSLMAITAFLWCRTKGQAEPFSFCLPKQTML</sequence>
<proteinExistence type="predicted"/>
<comment type="caution">
    <text evidence="2">The sequence shown here is derived from an EMBL/GenBank/DDBJ whole genome shotgun (WGS) entry which is preliminary data.</text>
</comment>
<feature type="transmembrane region" description="Helical" evidence="1">
    <location>
        <begin position="37"/>
        <end position="55"/>
    </location>
</feature>
<dbReference type="Proteomes" id="UP000651475">
    <property type="component" value="Unassembled WGS sequence"/>
</dbReference>
<organism evidence="2 3">
    <name type="scientific">Parabacteroides hominis</name>
    <dbReference type="NCBI Taxonomy" id="2763057"/>
    <lineage>
        <taxon>Bacteria</taxon>
        <taxon>Pseudomonadati</taxon>
        <taxon>Bacteroidota</taxon>
        <taxon>Bacteroidia</taxon>
        <taxon>Bacteroidales</taxon>
        <taxon>Tannerellaceae</taxon>
        <taxon>Parabacteroides</taxon>
    </lineage>
</organism>
<keyword evidence="3" id="KW-1185">Reference proteome</keyword>
<feature type="transmembrane region" description="Helical" evidence="1">
    <location>
        <begin position="12"/>
        <end position="31"/>
    </location>
</feature>